<protein>
    <submittedName>
        <fullName evidence="1">Uncharacterized protein</fullName>
    </submittedName>
</protein>
<name>A0A8X7ZTC5_POPTO</name>
<dbReference type="AlphaFoldDB" id="A0A8X7ZTC5"/>
<dbReference type="EMBL" id="JAAWWB010000009">
    <property type="protein sequence ID" value="KAG6775201.1"/>
    <property type="molecule type" value="Genomic_DNA"/>
</dbReference>
<sequence>MNEPFMLQWAMPGLLLFEEPLHYCHKLWALQVAAQLGPSGKPLELTFQVNSLHPFASAPLLHYFDSQWDVHFRCSGLGRFVDELMMRNDSNSVEEYYTSVSSSHLCTSTSFQPYMTAYFFMQSWTPSHCLVAATVQAKWMM</sequence>
<gene>
    <name evidence="1" type="ORF">POTOM_018640</name>
</gene>
<accession>A0A8X7ZTC5</accession>
<keyword evidence="2" id="KW-1185">Reference proteome</keyword>
<comment type="caution">
    <text evidence="1">The sequence shown here is derived from an EMBL/GenBank/DDBJ whole genome shotgun (WGS) entry which is preliminary data.</text>
</comment>
<proteinExistence type="predicted"/>
<dbReference type="Proteomes" id="UP000886885">
    <property type="component" value="Chromosome 5A"/>
</dbReference>
<reference evidence="1" key="1">
    <citation type="journal article" date="2020" name="bioRxiv">
        <title>Hybrid origin of Populus tomentosa Carr. identified through genome sequencing and phylogenomic analysis.</title>
        <authorList>
            <person name="An X."/>
            <person name="Gao K."/>
            <person name="Chen Z."/>
            <person name="Li J."/>
            <person name="Yang X."/>
            <person name="Yang X."/>
            <person name="Zhou J."/>
            <person name="Guo T."/>
            <person name="Zhao T."/>
            <person name="Huang S."/>
            <person name="Miao D."/>
            <person name="Khan W.U."/>
            <person name="Rao P."/>
            <person name="Ye M."/>
            <person name="Lei B."/>
            <person name="Liao W."/>
            <person name="Wang J."/>
            <person name="Ji L."/>
            <person name="Li Y."/>
            <person name="Guo B."/>
            <person name="Mustafa N.S."/>
            <person name="Li S."/>
            <person name="Yun Q."/>
            <person name="Keller S.R."/>
            <person name="Mao J."/>
            <person name="Zhang R."/>
            <person name="Strauss S.H."/>
        </authorList>
    </citation>
    <scope>NUCLEOTIDE SEQUENCE</scope>
    <source>
        <strain evidence="1">GM15</strain>
        <tissue evidence="1">Leaf</tissue>
    </source>
</reference>
<evidence type="ECO:0000313" key="2">
    <source>
        <dbReference type="Proteomes" id="UP000886885"/>
    </source>
</evidence>
<evidence type="ECO:0000313" key="1">
    <source>
        <dbReference type="EMBL" id="KAG6775201.1"/>
    </source>
</evidence>
<organism evidence="1 2">
    <name type="scientific">Populus tomentosa</name>
    <name type="common">Chinese white poplar</name>
    <dbReference type="NCBI Taxonomy" id="118781"/>
    <lineage>
        <taxon>Eukaryota</taxon>
        <taxon>Viridiplantae</taxon>
        <taxon>Streptophyta</taxon>
        <taxon>Embryophyta</taxon>
        <taxon>Tracheophyta</taxon>
        <taxon>Spermatophyta</taxon>
        <taxon>Magnoliopsida</taxon>
        <taxon>eudicotyledons</taxon>
        <taxon>Gunneridae</taxon>
        <taxon>Pentapetalae</taxon>
        <taxon>rosids</taxon>
        <taxon>fabids</taxon>
        <taxon>Malpighiales</taxon>
        <taxon>Salicaceae</taxon>
        <taxon>Saliceae</taxon>
        <taxon>Populus</taxon>
    </lineage>
</organism>